<name>A0A8S1TH55_9CILI</name>
<keyword evidence="5" id="KW-0472">Membrane</keyword>
<gene>
    <name evidence="7" type="ORF">PPENT_87.1.T0200232</name>
</gene>
<keyword evidence="2 4" id="KW-0863">Zinc-finger</keyword>
<dbReference type="AlphaFoldDB" id="A0A8S1TH55"/>
<dbReference type="InterPro" id="IPR000742">
    <property type="entry name" value="EGF"/>
</dbReference>
<dbReference type="OrthoDB" id="9984778at2759"/>
<evidence type="ECO:0000313" key="7">
    <source>
        <dbReference type="EMBL" id="CAD8150382.1"/>
    </source>
</evidence>
<feature type="domain" description="RING-type" evidence="6">
    <location>
        <begin position="382"/>
        <end position="423"/>
    </location>
</feature>
<evidence type="ECO:0000256" key="3">
    <source>
        <dbReference type="ARBA" id="ARBA00022833"/>
    </source>
</evidence>
<reference evidence="7" key="1">
    <citation type="submission" date="2021-01" db="EMBL/GenBank/DDBJ databases">
        <authorList>
            <consortium name="Genoscope - CEA"/>
            <person name="William W."/>
        </authorList>
    </citation>
    <scope>NUCLEOTIDE SEQUENCE</scope>
</reference>
<dbReference type="InterPro" id="IPR053238">
    <property type="entry name" value="RING-H2_zinc_finger"/>
</dbReference>
<dbReference type="EMBL" id="CAJJDO010000020">
    <property type="protein sequence ID" value="CAD8150382.1"/>
    <property type="molecule type" value="Genomic_DNA"/>
</dbReference>
<keyword evidence="5" id="KW-0812">Transmembrane</keyword>
<evidence type="ECO:0000313" key="8">
    <source>
        <dbReference type="Proteomes" id="UP000689195"/>
    </source>
</evidence>
<feature type="transmembrane region" description="Helical" evidence="5">
    <location>
        <begin position="311"/>
        <end position="335"/>
    </location>
</feature>
<dbReference type="GO" id="GO:0008270">
    <property type="term" value="F:zinc ion binding"/>
    <property type="evidence" value="ECO:0007669"/>
    <property type="project" value="UniProtKB-KW"/>
</dbReference>
<protein>
    <recommendedName>
        <fullName evidence="6">RING-type domain-containing protein</fullName>
    </recommendedName>
</protein>
<evidence type="ECO:0000256" key="2">
    <source>
        <dbReference type="ARBA" id="ARBA00022771"/>
    </source>
</evidence>
<sequence>MITEFSKHINYLVQKNQFKMIILIFLTCIQLSVNQKIEQNYLRVFGIQVFQIRNITKNGFPQKSKITIGLSHLDGEKPILLLCSNKPNANISMNYDSIIKEQCWYDVNAYEDKNKKQMFSLQDKLIVGRYHHIFNIYEFQDTGLFIGAISKSQSSYSIQAEIQSIYSCSKECHNGGSCFYGVCECLQGSFGDDCSIQGLNILEQKTLSSKYLYYLNIKQLTRTTFLLLLSNSIPLRKQCYAEKPYVNHGSQVLTNMIQLDHDQIKNCQNITYQVQDELKVQQIPYYLFKIIDVNNVEIFDNNIQEEGISSIMLLLIIILSIILFLIIACCCSKVFKNKIDLSRQQLQTEPIPTYVDLYMPTYKFQEIKDSDIPYIHTDGQYCSICLERFTLLNNVKITYCKHLYHSKCLRLWIEKIKICPLCRAPLDEQTIISMIPPKSLTLIDQIINKSTNKFKSSQGSLNSLNNQNANKFQNLNYQRSLAYIDQ</sequence>
<dbReference type="Proteomes" id="UP000689195">
    <property type="component" value="Unassembled WGS sequence"/>
</dbReference>
<dbReference type="PROSITE" id="PS50089">
    <property type="entry name" value="ZF_RING_2"/>
    <property type="match status" value="1"/>
</dbReference>
<evidence type="ECO:0000259" key="6">
    <source>
        <dbReference type="PROSITE" id="PS50089"/>
    </source>
</evidence>
<keyword evidence="1" id="KW-0479">Metal-binding</keyword>
<dbReference type="SMART" id="SM00184">
    <property type="entry name" value="RING"/>
    <property type="match status" value="1"/>
</dbReference>
<evidence type="ECO:0000256" key="5">
    <source>
        <dbReference type="SAM" id="Phobius"/>
    </source>
</evidence>
<dbReference type="PROSITE" id="PS00022">
    <property type="entry name" value="EGF_1"/>
    <property type="match status" value="1"/>
</dbReference>
<organism evidence="7 8">
    <name type="scientific">Paramecium pentaurelia</name>
    <dbReference type="NCBI Taxonomy" id="43138"/>
    <lineage>
        <taxon>Eukaryota</taxon>
        <taxon>Sar</taxon>
        <taxon>Alveolata</taxon>
        <taxon>Ciliophora</taxon>
        <taxon>Intramacronucleata</taxon>
        <taxon>Oligohymenophorea</taxon>
        <taxon>Peniculida</taxon>
        <taxon>Parameciidae</taxon>
        <taxon>Paramecium</taxon>
    </lineage>
</organism>
<dbReference type="PANTHER" id="PTHR14155">
    <property type="entry name" value="RING FINGER DOMAIN-CONTAINING"/>
    <property type="match status" value="1"/>
</dbReference>
<keyword evidence="8" id="KW-1185">Reference proteome</keyword>
<dbReference type="PANTHER" id="PTHR14155:SF610">
    <property type="entry name" value="OS01G0755700 PROTEIN"/>
    <property type="match status" value="1"/>
</dbReference>
<dbReference type="InterPro" id="IPR001841">
    <property type="entry name" value="Znf_RING"/>
</dbReference>
<proteinExistence type="predicted"/>
<accession>A0A8S1TH55</accession>
<evidence type="ECO:0000256" key="1">
    <source>
        <dbReference type="ARBA" id="ARBA00022723"/>
    </source>
</evidence>
<evidence type="ECO:0000256" key="4">
    <source>
        <dbReference type="PROSITE-ProRule" id="PRU00175"/>
    </source>
</evidence>
<dbReference type="Pfam" id="PF13639">
    <property type="entry name" value="zf-RING_2"/>
    <property type="match status" value="1"/>
</dbReference>
<comment type="caution">
    <text evidence="7">The sequence shown here is derived from an EMBL/GenBank/DDBJ whole genome shotgun (WGS) entry which is preliminary data.</text>
</comment>
<keyword evidence="3" id="KW-0862">Zinc</keyword>
<keyword evidence="5" id="KW-1133">Transmembrane helix</keyword>